<gene>
    <name evidence="3" type="ORF">PSALAMII_LOCUS2040</name>
</gene>
<feature type="compositionally biased region" description="Low complexity" evidence="1">
    <location>
        <begin position="97"/>
        <end position="110"/>
    </location>
</feature>
<feature type="chain" id="PRO_5040942661" description="Secreted protein" evidence="2">
    <location>
        <begin position="19"/>
        <end position="116"/>
    </location>
</feature>
<accession>A0A9W4INJ9</accession>
<evidence type="ECO:0000313" key="3">
    <source>
        <dbReference type="EMBL" id="CAG8309286.1"/>
    </source>
</evidence>
<protein>
    <recommendedName>
        <fullName evidence="5">Secreted protein</fullName>
    </recommendedName>
</protein>
<sequence>MLVVLSALLSLLPNHSTTSPPHSFINFLRAGSLLSPYTHIIFQPLKMCYKVVERYSVCKCLYFEHSIDPCQAYGQRGHTVQEKTVLVGYACDRHSRSSGGPRRSDSGYSSEKGSCR</sequence>
<feature type="region of interest" description="Disordered" evidence="1">
    <location>
        <begin position="92"/>
        <end position="116"/>
    </location>
</feature>
<evidence type="ECO:0000256" key="2">
    <source>
        <dbReference type="SAM" id="SignalP"/>
    </source>
</evidence>
<keyword evidence="2" id="KW-0732">Signal</keyword>
<comment type="caution">
    <text evidence="3">The sequence shown here is derived from an EMBL/GenBank/DDBJ whole genome shotgun (WGS) entry which is preliminary data.</text>
</comment>
<feature type="signal peptide" evidence="2">
    <location>
        <begin position="1"/>
        <end position="18"/>
    </location>
</feature>
<evidence type="ECO:0000256" key="1">
    <source>
        <dbReference type="SAM" id="MobiDB-lite"/>
    </source>
</evidence>
<reference evidence="3" key="1">
    <citation type="submission" date="2021-07" db="EMBL/GenBank/DDBJ databases">
        <authorList>
            <person name="Branca A.L. A."/>
        </authorList>
    </citation>
    <scope>NUCLEOTIDE SEQUENCE</scope>
</reference>
<proteinExistence type="predicted"/>
<dbReference type="EMBL" id="CAJVPD010000088">
    <property type="protein sequence ID" value="CAG8309286.1"/>
    <property type="molecule type" value="Genomic_DNA"/>
</dbReference>
<dbReference type="Proteomes" id="UP001152592">
    <property type="component" value="Unassembled WGS sequence"/>
</dbReference>
<organism evidence="3 4">
    <name type="scientific">Penicillium salamii</name>
    <dbReference type="NCBI Taxonomy" id="1612424"/>
    <lineage>
        <taxon>Eukaryota</taxon>
        <taxon>Fungi</taxon>
        <taxon>Dikarya</taxon>
        <taxon>Ascomycota</taxon>
        <taxon>Pezizomycotina</taxon>
        <taxon>Eurotiomycetes</taxon>
        <taxon>Eurotiomycetidae</taxon>
        <taxon>Eurotiales</taxon>
        <taxon>Aspergillaceae</taxon>
        <taxon>Penicillium</taxon>
    </lineage>
</organism>
<evidence type="ECO:0008006" key="5">
    <source>
        <dbReference type="Google" id="ProtNLM"/>
    </source>
</evidence>
<evidence type="ECO:0000313" key="4">
    <source>
        <dbReference type="Proteomes" id="UP001152592"/>
    </source>
</evidence>
<name>A0A9W4INJ9_9EURO</name>
<dbReference type="OrthoDB" id="9995210at2759"/>
<dbReference type="AlphaFoldDB" id="A0A9W4INJ9"/>